<dbReference type="RefSeq" id="XP_040729599.1">
    <property type="nucleotide sequence ID" value="XM_040873092.1"/>
</dbReference>
<proteinExistence type="inferred from homology"/>
<comment type="caution">
    <text evidence="7">The sequence shown here is derived from an EMBL/GenBank/DDBJ whole genome shotgun (WGS) entry which is preliminary data.</text>
</comment>
<dbReference type="PANTHER" id="PTHR43026:SF1">
    <property type="entry name" value="2-HYDROXYACID DEHYDROGENASE HOMOLOG 1-RELATED"/>
    <property type="match status" value="1"/>
</dbReference>
<dbReference type="CDD" id="cd12183">
    <property type="entry name" value="LDH_like_2"/>
    <property type="match status" value="1"/>
</dbReference>
<dbReference type="Proteomes" id="UP000249363">
    <property type="component" value="Unassembled WGS sequence"/>
</dbReference>
<dbReference type="GO" id="GO:0051287">
    <property type="term" value="F:NAD binding"/>
    <property type="evidence" value="ECO:0007669"/>
    <property type="project" value="InterPro"/>
</dbReference>
<dbReference type="STRING" id="1196081.A0A364KNF6"/>
<reference evidence="7 8" key="1">
    <citation type="journal article" date="2017" name="Biotechnol. Biofuels">
        <title>Differential beta-glucosidase expression as a function of carbon source availability in Talaromyces amestolkiae: a genomic and proteomic approach.</title>
        <authorList>
            <person name="de Eugenio L.I."/>
            <person name="Mendez-Liter J.A."/>
            <person name="Nieto-Dominguez M."/>
            <person name="Alonso L."/>
            <person name="Gil-Munoz J."/>
            <person name="Barriuso J."/>
            <person name="Prieto A."/>
            <person name="Martinez M.J."/>
        </authorList>
    </citation>
    <scope>NUCLEOTIDE SEQUENCE [LARGE SCALE GENOMIC DNA]</scope>
    <source>
        <strain evidence="7 8">CIB</strain>
    </source>
</reference>
<dbReference type="GO" id="GO:0008720">
    <property type="term" value="F:D-lactate dehydrogenase (NAD+) activity"/>
    <property type="evidence" value="ECO:0007669"/>
    <property type="project" value="TreeGrafter"/>
</dbReference>
<dbReference type="SUPFAM" id="SSF51735">
    <property type="entry name" value="NAD(P)-binding Rossmann-fold domains"/>
    <property type="match status" value="1"/>
</dbReference>
<evidence type="ECO:0000256" key="4">
    <source>
        <dbReference type="RuleBase" id="RU003719"/>
    </source>
</evidence>
<feature type="domain" description="D-isomer specific 2-hydroxyacid dehydrogenase NAD-binding" evidence="6">
    <location>
        <begin position="120"/>
        <end position="305"/>
    </location>
</feature>
<dbReference type="PROSITE" id="PS00670">
    <property type="entry name" value="D_2_HYDROXYACID_DH_2"/>
    <property type="match status" value="1"/>
</dbReference>
<dbReference type="InterPro" id="IPR029752">
    <property type="entry name" value="D-isomer_DH_CS1"/>
</dbReference>
<evidence type="ECO:0008006" key="9">
    <source>
        <dbReference type="Google" id="ProtNLM"/>
    </source>
</evidence>
<dbReference type="Gene3D" id="3.40.50.720">
    <property type="entry name" value="NAD(P)-binding Rossmann-like Domain"/>
    <property type="match status" value="2"/>
</dbReference>
<sequence length="353" mass="38629">MESATKFRLVVFSAKQYDRFFFDIAASESHKTLYDIEYLDFALNSETAPLARGYDAVCVFVNDTLEKDTLKILHTNGVRAILLRCAGFNHVDLVAAGELGLFVAHVPAYSPEAVAEFAIALVQTLNRKTHRAFNRVRESNFNIEGLIGTTLNGKTVGIVGVGRIGLATARIFNGFGCKMLAYDVNENPDFAQYGSFVGLEQLLAESDIVSLHCPLTDSTRHLISTKTLSIMKPGALLVNTSRGGLIDSTAVLESLKSHHLGGLALDVYEAERGLFYTDHSGKIIDDDVLMRLLTFPNVLICSHQGFFTKEALTEIANVTFANLSDFIERRPCPRSLVAGGHIDSSIGVQPVRL</sequence>
<comment type="similarity">
    <text evidence="1 4">Belongs to the D-isomer specific 2-hydroxyacid dehydrogenase family.</text>
</comment>
<keyword evidence="3" id="KW-0520">NAD</keyword>
<organism evidence="7 8">
    <name type="scientific">Talaromyces amestolkiae</name>
    <dbReference type="NCBI Taxonomy" id="1196081"/>
    <lineage>
        <taxon>Eukaryota</taxon>
        <taxon>Fungi</taxon>
        <taxon>Dikarya</taxon>
        <taxon>Ascomycota</taxon>
        <taxon>Pezizomycotina</taxon>
        <taxon>Eurotiomycetes</taxon>
        <taxon>Eurotiomycetidae</taxon>
        <taxon>Eurotiales</taxon>
        <taxon>Trichocomaceae</taxon>
        <taxon>Talaromyces</taxon>
        <taxon>Talaromyces sect. Talaromyces</taxon>
    </lineage>
</organism>
<dbReference type="Pfam" id="PF00389">
    <property type="entry name" value="2-Hacid_dh"/>
    <property type="match status" value="1"/>
</dbReference>
<dbReference type="PROSITE" id="PS00065">
    <property type="entry name" value="D_2_HYDROXYACID_DH_1"/>
    <property type="match status" value="1"/>
</dbReference>
<dbReference type="InterPro" id="IPR006140">
    <property type="entry name" value="D-isomer_DH_NAD-bd"/>
</dbReference>
<evidence type="ECO:0000259" key="5">
    <source>
        <dbReference type="Pfam" id="PF00389"/>
    </source>
</evidence>
<dbReference type="InterPro" id="IPR036291">
    <property type="entry name" value="NAD(P)-bd_dom_sf"/>
</dbReference>
<evidence type="ECO:0000256" key="1">
    <source>
        <dbReference type="ARBA" id="ARBA00005854"/>
    </source>
</evidence>
<evidence type="ECO:0000256" key="3">
    <source>
        <dbReference type="ARBA" id="ARBA00023027"/>
    </source>
</evidence>
<dbReference type="PROSITE" id="PS00671">
    <property type="entry name" value="D_2_HYDROXYACID_DH_3"/>
    <property type="match status" value="1"/>
</dbReference>
<dbReference type="OrthoDB" id="298012at2759"/>
<dbReference type="GeneID" id="63790311"/>
<accession>A0A364KNF6</accession>
<dbReference type="InterPro" id="IPR058205">
    <property type="entry name" value="D-LDH-like"/>
</dbReference>
<evidence type="ECO:0000313" key="8">
    <source>
        <dbReference type="Proteomes" id="UP000249363"/>
    </source>
</evidence>
<dbReference type="Pfam" id="PF02826">
    <property type="entry name" value="2-Hacid_dh_C"/>
    <property type="match status" value="1"/>
</dbReference>
<gene>
    <name evidence="7" type="ORF">BHQ10_001094</name>
</gene>
<evidence type="ECO:0000259" key="6">
    <source>
        <dbReference type="Pfam" id="PF02826"/>
    </source>
</evidence>
<evidence type="ECO:0000256" key="2">
    <source>
        <dbReference type="ARBA" id="ARBA00023002"/>
    </source>
</evidence>
<feature type="domain" description="D-isomer specific 2-hydroxyacid dehydrogenase catalytic" evidence="5">
    <location>
        <begin position="31"/>
        <end position="334"/>
    </location>
</feature>
<dbReference type="PANTHER" id="PTHR43026">
    <property type="entry name" value="2-HYDROXYACID DEHYDROGENASE HOMOLOG 1-RELATED"/>
    <property type="match status" value="1"/>
</dbReference>
<dbReference type="InterPro" id="IPR006139">
    <property type="entry name" value="D-isomer_2_OHA_DH_cat_dom"/>
</dbReference>
<evidence type="ECO:0000313" key="7">
    <source>
        <dbReference type="EMBL" id="RAO65082.1"/>
    </source>
</evidence>
<dbReference type="SUPFAM" id="SSF52283">
    <property type="entry name" value="Formate/glycerate dehydrogenase catalytic domain-like"/>
    <property type="match status" value="1"/>
</dbReference>
<protein>
    <recommendedName>
        <fullName evidence="9">D-lactate dehydrogenase</fullName>
    </recommendedName>
</protein>
<keyword evidence="2 4" id="KW-0560">Oxidoreductase</keyword>
<dbReference type="AlphaFoldDB" id="A0A364KNF6"/>
<dbReference type="InterPro" id="IPR029753">
    <property type="entry name" value="D-isomer_DH_CS"/>
</dbReference>
<dbReference type="EMBL" id="MIKG01000001">
    <property type="protein sequence ID" value="RAO65082.1"/>
    <property type="molecule type" value="Genomic_DNA"/>
</dbReference>
<keyword evidence="8" id="KW-1185">Reference proteome</keyword>
<name>A0A364KNF6_TALAM</name>